<evidence type="ECO:0000259" key="2">
    <source>
        <dbReference type="Pfam" id="PF01266"/>
    </source>
</evidence>
<evidence type="ECO:0000313" key="3">
    <source>
        <dbReference type="EMBL" id="KRT13599.1"/>
    </source>
</evidence>
<organism evidence="3 4">
    <name type="scientific">Pedobacter ginsenosidimutans</name>
    <dbReference type="NCBI Taxonomy" id="687842"/>
    <lineage>
        <taxon>Bacteria</taxon>
        <taxon>Pseudomonadati</taxon>
        <taxon>Bacteroidota</taxon>
        <taxon>Sphingobacteriia</taxon>
        <taxon>Sphingobacteriales</taxon>
        <taxon>Sphingobacteriaceae</taxon>
        <taxon>Pedobacter</taxon>
    </lineage>
</organism>
<feature type="domain" description="FAD dependent oxidoreductase" evidence="2">
    <location>
        <begin position="3"/>
        <end position="395"/>
    </location>
</feature>
<dbReference type="SUPFAM" id="SSF54373">
    <property type="entry name" value="FAD-linked reductases, C-terminal domain"/>
    <property type="match status" value="1"/>
</dbReference>
<name>A0A0T5VJ15_9SPHI</name>
<dbReference type="Gene3D" id="3.30.9.10">
    <property type="entry name" value="D-Amino Acid Oxidase, subunit A, domain 2"/>
    <property type="match status" value="1"/>
</dbReference>
<dbReference type="GO" id="GO:0016491">
    <property type="term" value="F:oxidoreductase activity"/>
    <property type="evidence" value="ECO:0007669"/>
    <property type="project" value="UniProtKB-KW"/>
</dbReference>
<evidence type="ECO:0000313" key="4">
    <source>
        <dbReference type="Proteomes" id="UP000051950"/>
    </source>
</evidence>
<reference evidence="3 4" key="1">
    <citation type="submission" date="2015-11" db="EMBL/GenBank/DDBJ databases">
        <title>Sequence of Pedobacter ginsenosidimutans.</title>
        <authorList>
            <person name="Carson E."/>
            <person name="Keyser V."/>
            <person name="Newman J."/>
            <person name="Miller J."/>
        </authorList>
    </citation>
    <scope>NUCLEOTIDE SEQUENCE [LARGE SCALE GENOMIC DNA]</scope>
    <source>
        <strain evidence="3 4">KACC 14530</strain>
    </source>
</reference>
<gene>
    <name evidence="3" type="ORF">ASU31_23540</name>
</gene>
<dbReference type="InterPro" id="IPR036188">
    <property type="entry name" value="FAD/NAD-bd_sf"/>
</dbReference>
<dbReference type="OrthoDB" id="9794226at2"/>
<dbReference type="InterPro" id="IPR006076">
    <property type="entry name" value="FAD-dep_OxRdtase"/>
</dbReference>
<dbReference type="Proteomes" id="UP000051950">
    <property type="component" value="Unassembled WGS sequence"/>
</dbReference>
<dbReference type="PANTHER" id="PTHR13847">
    <property type="entry name" value="SARCOSINE DEHYDROGENASE-RELATED"/>
    <property type="match status" value="1"/>
</dbReference>
<sequence length="413" mass="45464">MSKVLIIGGGIVGLTSAYYLQKRGYEVTVLDKRDITDNCSFGNAGMIVPSHFVPLAAPGMIKQGIRWMFNSKSPFYVRPSLNGNLINWGLKFMKHATAKHVSQSAVPLRDLSLLSKKLYEGLAKEPDFDFELTNNGILAFYKTEKAGEEEAHLAARAIELGLDMAVLTADECRALQPDLKLDVLGAVHYRCDAHLYPTKLMNALLKYLLNNGVKIERGREVDKIETVGNRIMKVFTGNTAWEADQYVLATGSWSPAVAKMADVKISLMPGKGYSFMEPEPQQRLTIPALLCEARVAITPMNGQIRYGGTMELDKINARINMQRVKGIVESVPAYFPDLKPALPVEKDIWYGFRPSSPDGLPYIGRSEKRENLIIATGHGMMGLSLGPATGLLVSQIASGIATDLKMEPFAVVR</sequence>
<dbReference type="Pfam" id="PF01266">
    <property type="entry name" value="DAO"/>
    <property type="match status" value="1"/>
</dbReference>
<accession>A0A0T5VJ15</accession>
<dbReference type="SUPFAM" id="SSF51905">
    <property type="entry name" value="FAD/NAD(P)-binding domain"/>
    <property type="match status" value="1"/>
</dbReference>
<dbReference type="PANTHER" id="PTHR13847:SF289">
    <property type="entry name" value="GLYCINE OXIDASE"/>
    <property type="match status" value="1"/>
</dbReference>
<dbReference type="EMBL" id="LMZQ01000038">
    <property type="protein sequence ID" value="KRT13599.1"/>
    <property type="molecule type" value="Genomic_DNA"/>
</dbReference>
<evidence type="ECO:0000256" key="1">
    <source>
        <dbReference type="ARBA" id="ARBA00023002"/>
    </source>
</evidence>
<dbReference type="AlphaFoldDB" id="A0A0T5VJ15"/>
<keyword evidence="4" id="KW-1185">Reference proteome</keyword>
<dbReference type="STRING" id="687842.ASU31_23540"/>
<dbReference type="Gene3D" id="3.50.50.60">
    <property type="entry name" value="FAD/NAD(P)-binding domain"/>
    <property type="match status" value="2"/>
</dbReference>
<keyword evidence="1" id="KW-0560">Oxidoreductase</keyword>
<protein>
    <submittedName>
        <fullName evidence="3">Amino acid dehydrogenase</fullName>
    </submittedName>
</protein>
<comment type="caution">
    <text evidence="3">The sequence shown here is derived from an EMBL/GenBank/DDBJ whole genome shotgun (WGS) entry which is preliminary data.</text>
</comment>
<dbReference type="RefSeq" id="WP_057934695.1">
    <property type="nucleotide sequence ID" value="NZ_LMZQ01000038.1"/>
</dbReference>
<proteinExistence type="predicted"/>
<dbReference type="GO" id="GO:0005737">
    <property type="term" value="C:cytoplasm"/>
    <property type="evidence" value="ECO:0007669"/>
    <property type="project" value="TreeGrafter"/>
</dbReference>